<feature type="transmembrane region" description="Helical" evidence="1">
    <location>
        <begin position="20"/>
        <end position="39"/>
    </location>
</feature>
<evidence type="ECO:0000256" key="1">
    <source>
        <dbReference type="SAM" id="Phobius"/>
    </source>
</evidence>
<gene>
    <name evidence="2" type="ORF">ACFO0J_02245</name>
</gene>
<organism evidence="2 3">
    <name type="scientific">Castellaniella hirudinis</name>
    <dbReference type="NCBI Taxonomy" id="1144617"/>
    <lineage>
        <taxon>Bacteria</taxon>
        <taxon>Pseudomonadati</taxon>
        <taxon>Pseudomonadota</taxon>
        <taxon>Betaproteobacteria</taxon>
        <taxon>Burkholderiales</taxon>
        <taxon>Alcaligenaceae</taxon>
        <taxon>Castellaniella</taxon>
    </lineage>
</organism>
<dbReference type="EMBL" id="JBHSDY010000002">
    <property type="protein sequence ID" value="MFC4296861.1"/>
    <property type="molecule type" value="Genomic_DNA"/>
</dbReference>
<dbReference type="RefSeq" id="WP_376811432.1">
    <property type="nucleotide sequence ID" value="NZ_JBHSDY010000002.1"/>
</dbReference>
<name>A0ABV8RWV5_9BURK</name>
<accession>A0ABV8RWV5</accession>
<comment type="caution">
    <text evidence="2">The sequence shown here is derived from an EMBL/GenBank/DDBJ whole genome shotgun (WGS) entry which is preliminary data.</text>
</comment>
<sequence>MRIFLLRIFQDRRFLLAPGAWLVVSVAATLLIWIAGSLFQSKPLSLPWALNLLWALEGPVLVLWTGVYVLVTGLIFIDTISPIWRKN</sequence>
<reference evidence="3" key="1">
    <citation type="journal article" date="2019" name="Int. J. Syst. Evol. Microbiol.">
        <title>The Global Catalogue of Microorganisms (GCM) 10K type strain sequencing project: providing services to taxonomists for standard genome sequencing and annotation.</title>
        <authorList>
            <consortium name="The Broad Institute Genomics Platform"/>
            <consortium name="The Broad Institute Genome Sequencing Center for Infectious Disease"/>
            <person name="Wu L."/>
            <person name="Ma J."/>
        </authorList>
    </citation>
    <scope>NUCLEOTIDE SEQUENCE [LARGE SCALE GENOMIC DNA]</scope>
    <source>
        <strain evidence="3">CGMCC 1.19029</strain>
    </source>
</reference>
<feature type="transmembrane region" description="Helical" evidence="1">
    <location>
        <begin position="59"/>
        <end position="77"/>
    </location>
</feature>
<keyword evidence="1" id="KW-0472">Membrane</keyword>
<dbReference type="Proteomes" id="UP001595756">
    <property type="component" value="Unassembled WGS sequence"/>
</dbReference>
<evidence type="ECO:0008006" key="4">
    <source>
        <dbReference type="Google" id="ProtNLM"/>
    </source>
</evidence>
<keyword evidence="1" id="KW-1133">Transmembrane helix</keyword>
<keyword evidence="3" id="KW-1185">Reference proteome</keyword>
<keyword evidence="1" id="KW-0812">Transmembrane</keyword>
<evidence type="ECO:0000313" key="2">
    <source>
        <dbReference type="EMBL" id="MFC4296861.1"/>
    </source>
</evidence>
<protein>
    <recommendedName>
        <fullName evidence="4">ABC transporter permease</fullName>
    </recommendedName>
</protein>
<evidence type="ECO:0000313" key="3">
    <source>
        <dbReference type="Proteomes" id="UP001595756"/>
    </source>
</evidence>
<proteinExistence type="predicted"/>